<dbReference type="CDD" id="cd01647">
    <property type="entry name" value="RT_LTR"/>
    <property type="match status" value="1"/>
</dbReference>
<organism evidence="3 4">
    <name type="scientific">Taxus chinensis</name>
    <name type="common">Chinese yew</name>
    <name type="synonym">Taxus wallichiana var. chinensis</name>
    <dbReference type="NCBI Taxonomy" id="29808"/>
    <lineage>
        <taxon>Eukaryota</taxon>
        <taxon>Viridiplantae</taxon>
        <taxon>Streptophyta</taxon>
        <taxon>Embryophyta</taxon>
        <taxon>Tracheophyta</taxon>
        <taxon>Spermatophyta</taxon>
        <taxon>Pinopsida</taxon>
        <taxon>Pinidae</taxon>
        <taxon>Conifers II</taxon>
        <taxon>Cupressales</taxon>
        <taxon>Taxaceae</taxon>
        <taxon>Taxus</taxon>
    </lineage>
</organism>
<evidence type="ECO:0000313" key="4">
    <source>
        <dbReference type="Proteomes" id="UP000824469"/>
    </source>
</evidence>
<dbReference type="AlphaFoldDB" id="A0AA38KZK0"/>
<gene>
    <name evidence="3" type="ORF">KI387_026064</name>
</gene>
<comment type="caution">
    <text evidence="3">The sequence shown here is derived from an EMBL/GenBank/DDBJ whole genome shotgun (WGS) entry which is preliminary data.</text>
</comment>
<dbReference type="InterPro" id="IPR011042">
    <property type="entry name" value="6-blade_b-propeller_TolB-like"/>
</dbReference>
<accession>A0AA38KZK0</accession>
<name>A0AA38KZK0_TAXCH</name>
<evidence type="ECO:0000256" key="1">
    <source>
        <dbReference type="ARBA" id="ARBA00023268"/>
    </source>
</evidence>
<dbReference type="InterPro" id="IPR050951">
    <property type="entry name" value="Retrovirus_Pol_polyprotein"/>
</dbReference>
<dbReference type="Pfam" id="PF17919">
    <property type="entry name" value="RT_RNaseH_2"/>
    <property type="match status" value="1"/>
</dbReference>
<dbReference type="InterPro" id="IPR043502">
    <property type="entry name" value="DNA/RNA_pol_sf"/>
</dbReference>
<dbReference type="EMBL" id="JAHRHJ020000006">
    <property type="protein sequence ID" value="KAH9311029.1"/>
    <property type="molecule type" value="Genomic_DNA"/>
</dbReference>
<dbReference type="PANTHER" id="PTHR37984">
    <property type="entry name" value="PROTEIN CBG26694"/>
    <property type="match status" value="1"/>
</dbReference>
<sequence>MQKVLRKGVDGFIANLFSLEVQNIESSMLPDIQKIVDAHSFVFDAIPKGLPPVRDHDHAIQLIPGSQTPNIRPYKYPYSQKSEIEKMVQEMLKAGIIRPSQSAYSSPVVMVHKKDETWRMCLDYRELNKYTIKDKFPIPVIDDLLDELHGAIYFTKLDLRSRTNMVLQKICAGICRITTPITALLKKDAFHWTYVATKSFEQLKEALCSTLVLATPNFSKTFIVECDALRSGLGAVLMEEGRPIAFETRKFKGKDMLKPVYEKEMMAILHAVKQWRPYLMGRHFKGKENVVVDALSKRDTSADALLCGMSMFTADWADEARLEWDQDKDTQSLIQNIKQGFVTSNKFEWKGLWVEGYEFATKSLRSSTRDFGRAYGIWDWMNVLNCRCSTVLDKSNVSYSLLDLLTFLESTLDTVEGPSHRWLNIESNRKKKWDRGGIFLAAVNVFLQNDTISRHESSILIDKLKFIQQRCPNLQVFGIQYGFSFGIPRNVYQINNTILKEYITFPVLLSSMDFSKVVNGAFYLLFEGFKNPISYGLDNMEIKTMLTDIQAFQENWILENGASESIVNSSVELGLPENSSEFVKEPAVCNLSKELVLSFPGSVSADEDRQRIFISDSNHHRIIVVDANGRILDCIGSSPGFEDGPFETAKIWRPASSVFRADQDCLYFADSENHAIRMADMEKRTVHTLYPSSDISQGNAIQRFINRLMQRLHFRKMGDIDSEDVQLNALKFPWHLAVTEDNNLLIANRGFGNLWILSMETGEVKETFEGMHSVVELFRQKAANKMENGDDVVGLSILKQRPQLGFQQDLSALDVISCLAKLQNTIVLADTDGQRIWKIKLETGDISSVQLSNLGCLGLPYWCPCAVEQIFDCRNNVHKSVNESLRQSSFQHFHVKP</sequence>
<evidence type="ECO:0000313" key="3">
    <source>
        <dbReference type="EMBL" id="KAH9311029.1"/>
    </source>
</evidence>
<protein>
    <recommendedName>
        <fullName evidence="2">Reverse transcriptase/retrotransposon-derived protein RNase H-like domain-containing protein</fullName>
    </recommendedName>
</protein>
<dbReference type="SUPFAM" id="SSF63825">
    <property type="entry name" value="YWTD domain"/>
    <property type="match status" value="1"/>
</dbReference>
<dbReference type="Gene3D" id="3.10.10.10">
    <property type="entry name" value="HIV Type 1 Reverse Transcriptase, subunit A, domain 1"/>
    <property type="match status" value="1"/>
</dbReference>
<dbReference type="SUPFAM" id="SSF56672">
    <property type="entry name" value="DNA/RNA polymerases"/>
    <property type="match status" value="1"/>
</dbReference>
<dbReference type="PANTHER" id="PTHR37984:SF5">
    <property type="entry name" value="PROTEIN NYNRIN-LIKE"/>
    <property type="match status" value="1"/>
</dbReference>
<proteinExistence type="predicted"/>
<feature type="domain" description="Reverse transcriptase/retrotransposon-derived protein RNase H-like" evidence="2">
    <location>
        <begin position="192"/>
        <end position="285"/>
    </location>
</feature>
<keyword evidence="4" id="KW-1185">Reference proteome</keyword>
<dbReference type="GO" id="GO:0003824">
    <property type="term" value="F:catalytic activity"/>
    <property type="evidence" value="ECO:0007669"/>
    <property type="project" value="UniProtKB-KW"/>
</dbReference>
<dbReference type="Gene3D" id="3.30.70.270">
    <property type="match status" value="1"/>
</dbReference>
<dbReference type="Proteomes" id="UP000824469">
    <property type="component" value="Unassembled WGS sequence"/>
</dbReference>
<dbReference type="InterPro" id="IPR041577">
    <property type="entry name" value="RT_RNaseH_2"/>
</dbReference>
<dbReference type="InterPro" id="IPR043128">
    <property type="entry name" value="Rev_trsase/Diguanyl_cyclase"/>
</dbReference>
<keyword evidence="1" id="KW-0511">Multifunctional enzyme</keyword>
<dbReference type="Gene3D" id="2.120.10.30">
    <property type="entry name" value="TolB, C-terminal domain"/>
    <property type="match status" value="1"/>
</dbReference>
<feature type="non-terminal residue" evidence="3">
    <location>
        <position position="897"/>
    </location>
</feature>
<evidence type="ECO:0000259" key="2">
    <source>
        <dbReference type="Pfam" id="PF17919"/>
    </source>
</evidence>
<reference evidence="3 4" key="1">
    <citation type="journal article" date="2021" name="Nat. Plants">
        <title>The Taxus genome provides insights into paclitaxel biosynthesis.</title>
        <authorList>
            <person name="Xiong X."/>
            <person name="Gou J."/>
            <person name="Liao Q."/>
            <person name="Li Y."/>
            <person name="Zhou Q."/>
            <person name="Bi G."/>
            <person name="Li C."/>
            <person name="Du R."/>
            <person name="Wang X."/>
            <person name="Sun T."/>
            <person name="Guo L."/>
            <person name="Liang H."/>
            <person name="Lu P."/>
            <person name="Wu Y."/>
            <person name="Zhang Z."/>
            <person name="Ro D.K."/>
            <person name="Shang Y."/>
            <person name="Huang S."/>
            <person name="Yan J."/>
        </authorList>
    </citation>
    <scope>NUCLEOTIDE SEQUENCE [LARGE SCALE GENOMIC DNA]</scope>
    <source>
        <strain evidence="3">Ta-2019</strain>
    </source>
</reference>